<feature type="transmembrane region" description="Helical" evidence="1">
    <location>
        <begin position="82"/>
        <end position="100"/>
    </location>
</feature>
<accession>A0ABS1CZC8</accession>
<protein>
    <submittedName>
        <fullName evidence="2">Uncharacterized protein</fullName>
    </submittedName>
</protein>
<gene>
    <name evidence="2" type="ORF">CKO45_15455</name>
</gene>
<sequence>MSTLTTRLALGFGAGFLSHLVFQGAFGSTLYAAHILPSLPFSLAPVPPLGVPRTVSLGVWAGLWALLYVVLEPWLTARLGRWLGGIAFGVLPLLGHWFVALPFKGAGVGGGFHAGMVPIEIGFHLIFGLGVAILYRAGATLTGRIPPRAVPQQG</sequence>
<keyword evidence="3" id="KW-1185">Reference proteome</keyword>
<keyword evidence="1" id="KW-0472">Membrane</keyword>
<proteinExistence type="predicted"/>
<keyword evidence="1" id="KW-1133">Transmembrane helix</keyword>
<feature type="transmembrane region" description="Helical" evidence="1">
    <location>
        <begin position="51"/>
        <end position="70"/>
    </location>
</feature>
<dbReference type="EMBL" id="NRSG01000113">
    <property type="protein sequence ID" value="MBK1659628.1"/>
    <property type="molecule type" value="Genomic_DNA"/>
</dbReference>
<evidence type="ECO:0000313" key="3">
    <source>
        <dbReference type="Proteomes" id="UP000697995"/>
    </source>
</evidence>
<dbReference type="Proteomes" id="UP000697995">
    <property type="component" value="Unassembled WGS sequence"/>
</dbReference>
<organism evidence="2 3">
    <name type="scientific">Paracraurococcus ruber</name>
    <dbReference type="NCBI Taxonomy" id="77675"/>
    <lineage>
        <taxon>Bacteria</taxon>
        <taxon>Pseudomonadati</taxon>
        <taxon>Pseudomonadota</taxon>
        <taxon>Alphaproteobacteria</taxon>
        <taxon>Acetobacterales</taxon>
        <taxon>Roseomonadaceae</taxon>
        <taxon>Paracraurococcus</taxon>
    </lineage>
</organism>
<dbReference type="RefSeq" id="WP_133221033.1">
    <property type="nucleotide sequence ID" value="NZ_NRSG01000113.1"/>
</dbReference>
<evidence type="ECO:0000313" key="2">
    <source>
        <dbReference type="EMBL" id="MBK1659628.1"/>
    </source>
</evidence>
<name>A0ABS1CZC8_9PROT</name>
<feature type="transmembrane region" description="Helical" evidence="1">
    <location>
        <begin position="112"/>
        <end position="135"/>
    </location>
</feature>
<comment type="caution">
    <text evidence="2">The sequence shown here is derived from an EMBL/GenBank/DDBJ whole genome shotgun (WGS) entry which is preliminary data.</text>
</comment>
<keyword evidence="1" id="KW-0812">Transmembrane</keyword>
<reference evidence="2 3" key="1">
    <citation type="journal article" date="2020" name="Microorganisms">
        <title>Osmotic Adaptation and Compatible Solute Biosynthesis of Phototrophic Bacteria as Revealed from Genome Analyses.</title>
        <authorList>
            <person name="Imhoff J.F."/>
            <person name="Rahn T."/>
            <person name="Kunzel S."/>
            <person name="Keller A."/>
            <person name="Neulinger S.C."/>
        </authorList>
    </citation>
    <scope>NUCLEOTIDE SEQUENCE [LARGE SCALE GENOMIC DNA]</scope>
    <source>
        <strain evidence="2 3">DSM 15382</strain>
    </source>
</reference>
<evidence type="ECO:0000256" key="1">
    <source>
        <dbReference type="SAM" id="Phobius"/>
    </source>
</evidence>